<sequence length="164" mass="19055">MARKYFYFDYDFYGVNFYEEEIMTEPEKTVAYKINSGSFDQGVIEAPNNLFCEGQKSSVDDHTYQDWDISNSQDIEQEEVEMAMNMVEASEQPLVKIRQKPYIFTPGQLWELRAVFEETQYPDAIRRIQTHTEHSFLPLRYKLLSEPQRTGASVGATGVRPLAS</sequence>
<dbReference type="InterPro" id="IPR018247">
    <property type="entry name" value="EF_Hand_1_Ca_BS"/>
</dbReference>
<dbReference type="AlphaFoldDB" id="A0A8J6GZB5"/>
<dbReference type="GO" id="GO:0003677">
    <property type="term" value="F:DNA binding"/>
    <property type="evidence" value="ECO:0007669"/>
    <property type="project" value="UniProtKB-KW"/>
</dbReference>
<evidence type="ECO:0000313" key="1">
    <source>
        <dbReference type="EMBL" id="KAH0519034.1"/>
    </source>
</evidence>
<organism evidence="1 2">
    <name type="scientific">Microtus ochrogaster</name>
    <name type="common">Prairie vole</name>
    <dbReference type="NCBI Taxonomy" id="79684"/>
    <lineage>
        <taxon>Eukaryota</taxon>
        <taxon>Metazoa</taxon>
        <taxon>Chordata</taxon>
        <taxon>Craniata</taxon>
        <taxon>Vertebrata</taxon>
        <taxon>Euteleostomi</taxon>
        <taxon>Mammalia</taxon>
        <taxon>Eutheria</taxon>
        <taxon>Euarchontoglires</taxon>
        <taxon>Glires</taxon>
        <taxon>Rodentia</taxon>
        <taxon>Myomorpha</taxon>
        <taxon>Muroidea</taxon>
        <taxon>Cricetidae</taxon>
        <taxon>Arvicolinae</taxon>
        <taxon>Microtus</taxon>
    </lineage>
</organism>
<dbReference type="Proteomes" id="UP000710432">
    <property type="component" value="Unassembled WGS sequence"/>
</dbReference>
<dbReference type="PROSITE" id="PS00018">
    <property type="entry name" value="EF_HAND_1"/>
    <property type="match status" value="1"/>
</dbReference>
<dbReference type="InterPro" id="IPR009057">
    <property type="entry name" value="Homeodomain-like_sf"/>
</dbReference>
<keyword evidence="1" id="KW-0238">DNA-binding</keyword>
<accession>A0A8J6GZB5</accession>
<name>A0A8J6GZB5_MICOH</name>
<comment type="caution">
    <text evidence="1">The sequence shown here is derived from an EMBL/GenBank/DDBJ whole genome shotgun (WGS) entry which is preliminary data.</text>
</comment>
<protein>
    <submittedName>
        <fullName evidence="1">Putative homeobox protein orthopedia B-like</fullName>
    </submittedName>
</protein>
<dbReference type="EMBL" id="JAATJU010008780">
    <property type="protein sequence ID" value="KAH0519034.1"/>
    <property type="molecule type" value="Genomic_DNA"/>
</dbReference>
<dbReference type="CDD" id="cd00086">
    <property type="entry name" value="homeodomain"/>
    <property type="match status" value="1"/>
</dbReference>
<reference evidence="1" key="1">
    <citation type="submission" date="2020-03" db="EMBL/GenBank/DDBJ databases">
        <title>Studies in the Genomics of Life Span.</title>
        <authorList>
            <person name="Glass D."/>
        </authorList>
    </citation>
    <scope>NUCLEOTIDE SEQUENCE</scope>
    <source>
        <strain evidence="1">LTLLF</strain>
        <tissue evidence="1">Muscle</tissue>
    </source>
</reference>
<dbReference type="InterPro" id="IPR001356">
    <property type="entry name" value="HD"/>
</dbReference>
<gene>
    <name evidence="1" type="ORF">LTLLF_209125</name>
</gene>
<evidence type="ECO:0000313" key="2">
    <source>
        <dbReference type="Proteomes" id="UP000710432"/>
    </source>
</evidence>
<proteinExistence type="predicted"/>
<dbReference type="SUPFAM" id="SSF46689">
    <property type="entry name" value="Homeodomain-like"/>
    <property type="match status" value="1"/>
</dbReference>
<keyword evidence="1" id="KW-0371">Homeobox</keyword>